<dbReference type="EMBL" id="MOPA01000011">
    <property type="protein sequence ID" value="KAK1528047.1"/>
    <property type="molecule type" value="Genomic_DNA"/>
</dbReference>
<proteinExistence type="predicted"/>
<dbReference type="GeneID" id="85380759"/>
<feature type="compositionally biased region" description="Polar residues" evidence="1">
    <location>
        <begin position="100"/>
        <end position="113"/>
    </location>
</feature>
<dbReference type="RefSeq" id="XP_060344393.1">
    <property type="nucleotide sequence ID" value="XM_060496860.1"/>
</dbReference>
<dbReference type="PANTHER" id="PTHR24148">
    <property type="entry name" value="ANKYRIN REPEAT DOMAIN-CONTAINING PROTEIN 39 HOMOLOG-RELATED"/>
    <property type="match status" value="1"/>
</dbReference>
<reference evidence="3 4" key="1">
    <citation type="submission" date="2016-10" db="EMBL/GenBank/DDBJ databases">
        <title>The genome sequence of Colletotrichum fioriniae PJ7.</title>
        <authorList>
            <person name="Baroncelli R."/>
        </authorList>
    </citation>
    <scope>NUCLEOTIDE SEQUENCE [LARGE SCALE GENOMIC DNA]</scope>
    <source>
        <strain evidence="3 4">IMI 384185</strain>
    </source>
</reference>
<evidence type="ECO:0000259" key="2">
    <source>
        <dbReference type="Pfam" id="PF06985"/>
    </source>
</evidence>
<accession>A0ABQ9S6Z2</accession>
<dbReference type="Proteomes" id="UP001241169">
    <property type="component" value="Unassembled WGS sequence"/>
</dbReference>
<feature type="domain" description="Heterokaryon incompatibility" evidence="2">
    <location>
        <begin position="158"/>
        <end position="293"/>
    </location>
</feature>
<protein>
    <recommendedName>
        <fullName evidence="2">Heterokaryon incompatibility domain-containing protein</fullName>
    </recommendedName>
</protein>
<evidence type="ECO:0000313" key="4">
    <source>
        <dbReference type="Proteomes" id="UP001241169"/>
    </source>
</evidence>
<feature type="region of interest" description="Disordered" evidence="1">
    <location>
        <begin position="68"/>
        <end position="119"/>
    </location>
</feature>
<dbReference type="InterPro" id="IPR052895">
    <property type="entry name" value="HetReg/Transcr_Mod"/>
</dbReference>
<gene>
    <name evidence="3" type="ORF">CPAR01_12605</name>
</gene>
<dbReference type="Pfam" id="PF06985">
    <property type="entry name" value="HET"/>
    <property type="match status" value="1"/>
</dbReference>
<evidence type="ECO:0000313" key="3">
    <source>
        <dbReference type="EMBL" id="KAK1528047.1"/>
    </source>
</evidence>
<evidence type="ECO:0000256" key="1">
    <source>
        <dbReference type="SAM" id="MobiDB-lite"/>
    </source>
</evidence>
<feature type="region of interest" description="Disordered" evidence="1">
    <location>
        <begin position="832"/>
        <end position="858"/>
    </location>
</feature>
<comment type="caution">
    <text evidence="3">The sequence shown here is derived from an EMBL/GenBank/DDBJ whole genome shotgun (WGS) entry which is preliminary data.</text>
</comment>
<dbReference type="PANTHER" id="PTHR24148:SF64">
    <property type="entry name" value="HETEROKARYON INCOMPATIBILITY DOMAIN-CONTAINING PROTEIN"/>
    <property type="match status" value="1"/>
</dbReference>
<organism evidence="3 4">
    <name type="scientific">Colletotrichum paranaense</name>
    <dbReference type="NCBI Taxonomy" id="1914294"/>
    <lineage>
        <taxon>Eukaryota</taxon>
        <taxon>Fungi</taxon>
        <taxon>Dikarya</taxon>
        <taxon>Ascomycota</taxon>
        <taxon>Pezizomycotina</taxon>
        <taxon>Sordariomycetes</taxon>
        <taxon>Hypocreomycetidae</taxon>
        <taxon>Glomerellales</taxon>
        <taxon>Glomerellaceae</taxon>
        <taxon>Colletotrichum</taxon>
        <taxon>Colletotrichum acutatum species complex</taxon>
    </lineage>
</organism>
<name>A0ABQ9S6Z2_9PEZI</name>
<sequence>MFSWHDKACKSLSIGFSEELGLPICAGDKCVAPRRGRTRAAPEIALPVPAPKTTFELTWPSSLNLVDRETSNSSLVKEGSAEPKPSSLNDAGRNVVSHPGQHTPSQQKPTNDSPFRDENSYQPLVARKTRLLDLIGGSYHDPIRIELHIADLAVKPEYEALSYTWADENGDSSKCERAYIGERWDILPITKNCSNALRRLRYQNRPRRLWVDAICINQNDVGERSHQVGIMQNIYATASRVLIYLGEDKDDLDSTSSSPWNFDKWNTYYNRSLAAHNDLTQRSYFKRVWVIQEIAAAQDCWVLYGTKGDRWLDFRSSTKNAGDGSNQLHQQQDWFHLLSRGRPMDLQELPKLLQATLQCRATDPRDKVYALLGLFPGANEAQLTADYALSLDQVFSGLTAWMLCQSSAFMLPIFAALEPSTSSLPASWVVDWSSVSALNNMGPHLPQADSGTYLISEPQDTPRFDRNGTMKLRGRFVSQLSSCLFNFESRKGPSSGVKGHLYRISDTRLAEVVPDWAESTDEVLEIRGLEDHALVLRPVMKAPKAYRFVAVAKHPQIARISDLINRLDRRMILLFSAWQYVLRGASGGALWFETVTWDTIKAVCWELKHASNLEADDKGSSKLDLGSRLRARIRNCIKDPDRTPTRWETISGLRNTVHLEQNFHDLFRVMTILGWEYGAVPKRDQSGGYQRSVPWDEAYLREPHIRHFLEEFQKRCRHSDDHGKFKSSYKFDRFLRESRYQPFVKVLLSQGLDQKIITFENMSRMDGGVLLRKGTLPGQTVPWAHDSLNLIVGKLPEVEEPLEDIWFYGESNDSHLNTWAADFINSWTLLANEKSPRPDPPSSEIDEEGHGGEEGFWATGKSTRTELTGSFTTPEVEPASPDLVSEVKWEPLMDLVRETEARLLPLEKAFTLTDTYDEDMKDVPWEDIRII</sequence>
<dbReference type="InterPro" id="IPR010730">
    <property type="entry name" value="HET"/>
</dbReference>
<keyword evidence="4" id="KW-1185">Reference proteome</keyword>